<feature type="compositionally biased region" description="Polar residues" evidence="4">
    <location>
        <begin position="554"/>
        <end position="563"/>
    </location>
</feature>
<feature type="compositionally biased region" description="Low complexity" evidence="4">
    <location>
        <begin position="615"/>
        <end position="624"/>
    </location>
</feature>
<gene>
    <name evidence="5" type="ORF">UTRI_04602</name>
</gene>
<dbReference type="InterPro" id="IPR002110">
    <property type="entry name" value="Ankyrin_rpt"/>
</dbReference>
<protein>
    <submittedName>
        <fullName evidence="5">Related to HOS4 - subunit of the Set3 complex</fullName>
    </submittedName>
</protein>
<accession>A0A5C3EDH9</accession>
<feature type="region of interest" description="Disordered" evidence="4">
    <location>
        <begin position="85"/>
        <end position="118"/>
    </location>
</feature>
<keyword evidence="1" id="KW-0677">Repeat</keyword>
<feature type="compositionally biased region" description="Low complexity" evidence="4">
    <location>
        <begin position="350"/>
        <end position="360"/>
    </location>
</feature>
<dbReference type="Gene3D" id="1.25.40.20">
    <property type="entry name" value="Ankyrin repeat-containing domain"/>
    <property type="match status" value="1"/>
</dbReference>
<dbReference type="PROSITE" id="PS50297">
    <property type="entry name" value="ANK_REP_REGION"/>
    <property type="match status" value="2"/>
</dbReference>
<proteinExistence type="predicted"/>
<evidence type="ECO:0000256" key="2">
    <source>
        <dbReference type="ARBA" id="ARBA00023043"/>
    </source>
</evidence>
<dbReference type="Proteomes" id="UP000324022">
    <property type="component" value="Unassembled WGS sequence"/>
</dbReference>
<dbReference type="InterPro" id="IPR036770">
    <property type="entry name" value="Ankyrin_rpt-contain_sf"/>
</dbReference>
<evidence type="ECO:0000256" key="1">
    <source>
        <dbReference type="ARBA" id="ARBA00022737"/>
    </source>
</evidence>
<evidence type="ECO:0000313" key="5">
    <source>
        <dbReference type="EMBL" id="SPO28724.1"/>
    </source>
</evidence>
<sequence length="688" mass="74011">MLQSTTPIPLPRGAKQPYLNRTAQHKEHEHTVSSCAPGPSSLSRTTLSQRFRRAIQQDDLSSAQRIAARAFELQFLPRTTFHEAFNQSSNQSSPLPPKAALRAAEAQRPSSAHPFDVRNVEPVSERIGLTKQHHHHHRKYTLAVHDEPLTDTASTADPSLVIAIKSNADVELVRWLIEMDHEQKAPSVDADGNTILHLATLYDRSDIIYAYSTYTNSHVAATLSDLIDADTMHDRRTALHLACIRGFDDVARQLLDLGADVDLQDRAGNTALHFASAWGHISLVQLLIERGCSLAVKNVEGSTPSDYAYSHSVKEALETMGRVRYESRKKTRRVPVATVMPAAIRPPATATAAAANAANAVSPQPDESSSSDRQARTRPFPSFLSRNGSNSGASRSSNTTPVRTNFVDMSADQTAEVIDDWDPEKTFAQPGQDLFPGNRGAFSSPPVQRVASPASFSTPARPSIDLYSEVLNHSPRTAGGFTPSTQHPHRAVSPQPRALAKSPPSVLPSGPMRSPDEAMMQWQAAKGLFPQSASEAEIRRQLSPNLGPIRRTPSPGNVGTASSADKVKMQDAAAMSLFRSTTPQPGVPGRIDTPPLNVGGRESPFMLAGATKGKNANANANANADGIKSPPPPPPTQTETTRAVRSVAGESTDGGTGGPPLLAPIATLPRAARSQGEGERERGRQTQR</sequence>
<feature type="region of interest" description="Disordered" evidence="4">
    <location>
        <begin position="23"/>
        <end position="44"/>
    </location>
</feature>
<evidence type="ECO:0000256" key="4">
    <source>
        <dbReference type="SAM" id="MobiDB-lite"/>
    </source>
</evidence>
<dbReference type="OrthoDB" id="341259at2759"/>
<dbReference type="SUPFAM" id="SSF48403">
    <property type="entry name" value="Ankyrin repeat"/>
    <property type="match status" value="1"/>
</dbReference>
<keyword evidence="2 3" id="KW-0040">ANK repeat</keyword>
<dbReference type="Pfam" id="PF12796">
    <property type="entry name" value="Ank_2"/>
    <property type="match status" value="1"/>
</dbReference>
<feature type="region of interest" description="Disordered" evidence="4">
    <location>
        <begin position="545"/>
        <end position="564"/>
    </location>
</feature>
<feature type="repeat" description="ANK" evidence="3">
    <location>
        <begin position="267"/>
        <end position="299"/>
    </location>
</feature>
<feature type="compositionally biased region" description="Low complexity" evidence="4">
    <location>
        <begin position="385"/>
        <end position="398"/>
    </location>
</feature>
<feature type="compositionally biased region" description="Polar residues" evidence="4">
    <location>
        <begin position="361"/>
        <end position="372"/>
    </location>
</feature>
<dbReference type="SMART" id="SM00248">
    <property type="entry name" value="ANK"/>
    <property type="match status" value="3"/>
</dbReference>
<feature type="compositionally biased region" description="Basic and acidic residues" evidence="4">
    <location>
        <begin position="676"/>
        <end position="688"/>
    </location>
</feature>
<feature type="region of interest" description="Disordered" evidence="4">
    <location>
        <begin position="604"/>
        <end position="688"/>
    </location>
</feature>
<evidence type="ECO:0000313" key="6">
    <source>
        <dbReference type="Proteomes" id="UP000324022"/>
    </source>
</evidence>
<keyword evidence="6" id="KW-1185">Reference proteome</keyword>
<dbReference type="PROSITE" id="PS50088">
    <property type="entry name" value="ANK_REPEAT"/>
    <property type="match status" value="2"/>
</dbReference>
<dbReference type="EMBL" id="OOIN01000024">
    <property type="protein sequence ID" value="SPO28724.1"/>
    <property type="molecule type" value="Genomic_DNA"/>
</dbReference>
<evidence type="ECO:0000256" key="3">
    <source>
        <dbReference type="PROSITE-ProRule" id="PRU00023"/>
    </source>
</evidence>
<name>A0A5C3EDH9_9BASI</name>
<reference evidence="5 6" key="1">
    <citation type="submission" date="2018-03" db="EMBL/GenBank/DDBJ databases">
        <authorList>
            <person name="Guldener U."/>
        </authorList>
    </citation>
    <scope>NUCLEOTIDE SEQUENCE [LARGE SCALE GENOMIC DNA]</scope>
    <source>
        <strain evidence="5 6">NBRC100155</strain>
    </source>
</reference>
<dbReference type="PANTHER" id="PTHR24171">
    <property type="entry name" value="ANKYRIN REPEAT DOMAIN-CONTAINING PROTEIN 39-RELATED"/>
    <property type="match status" value="1"/>
</dbReference>
<dbReference type="AlphaFoldDB" id="A0A5C3EDH9"/>
<feature type="region of interest" description="Disordered" evidence="4">
    <location>
        <begin position="350"/>
        <end position="408"/>
    </location>
</feature>
<feature type="region of interest" description="Disordered" evidence="4">
    <location>
        <begin position="476"/>
        <end position="512"/>
    </location>
</feature>
<organism evidence="5 6">
    <name type="scientific">Ustilago trichophora</name>
    <dbReference type="NCBI Taxonomy" id="86804"/>
    <lineage>
        <taxon>Eukaryota</taxon>
        <taxon>Fungi</taxon>
        <taxon>Dikarya</taxon>
        <taxon>Basidiomycota</taxon>
        <taxon>Ustilaginomycotina</taxon>
        <taxon>Ustilaginomycetes</taxon>
        <taxon>Ustilaginales</taxon>
        <taxon>Ustilaginaceae</taxon>
        <taxon>Ustilago</taxon>
    </lineage>
</organism>
<feature type="repeat" description="ANK" evidence="3">
    <location>
        <begin position="234"/>
        <end position="266"/>
    </location>
</feature>